<organism evidence="1 2">
    <name type="scientific">Burkholderia aenigmatica</name>
    <dbReference type="NCBI Taxonomy" id="2015348"/>
    <lineage>
        <taxon>Bacteria</taxon>
        <taxon>Pseudomonadati</taxon>
        <taxon>Pseudomonadota</taxon>
        <taxon>Betaproteobacteria</taxon>
        <taxon>Burkholderiales</taxon>
        <taxon>Burkholderiaceae</taxon>
        <taxon>Burkholderia</taxon>
        <taxon>Burkholderia cepacia complex</taxon>
    </lineage>
</organism>
<dbReference type="Proteomes" id="UP000494301">
    <property type="component" value="Unassembled WGS sequence"/>
</dbReference>
<reference evidence="1 2" key="1">
    <citation type="submission" date="2020-04" db="EMBL/GenBank/DDBJ databases">
        <authorList>
            <person name="Depoorter E."/>
        </authorList>
    </citation>
    <scope>NUCLEOTIDE SEQUENCE [LARGE SCALE GENOMIC DNA]</scope>
    <source>
        <strain evidence="1 2">BCC0217</strain>
    </source>
</reference>
<dbReference type="EMBL" id="CABWIL020000032">
    <property type="protein sequence ID" value="CAB3972267.1"/>
    <property type="molecule type" value="Genomic_DNA"/>
</dbReference>
<protein>
    <submittedName>
        <fullName evidence="1">Uncharacterized protein</fullName>
    </submittedName>
</protein>
<proteinExistence type="predicted"/>
<dbReference type="AlphaFoldDB" id="A0A6J5JM61"/>
<dbReference type="RefSeq" id="WP_175223088.1">
    <property type="nucleotide sequence ID" value="NZ_CABWIL020000032.1"/>
</dbReference>
<evidence type="ECO:0000313" key="1">
    <source>
        <dbReference type="EMBL" id="CAB3972267.1"/>
    </source>
</evidence>
<sequence length="72" mass="7924">MPDEIDIANEHAECILNAQIAAARVRPDIPKTLTHCLNGCGDAPALGSHYCCPDCAQDHEGRMRVRQRQVAR</sequence>
<name>A0A6J5JM61_9BURK</name>
<evidence type="ECO:0000313" key="2">
    <source>
        <dbReference type="Proteomes" id="UP000494301"/>
    </source>
</evidence>
<accession>A0A6J5JM61</accession>
<gene>
    <name evidence="1" type="ORF">BLA3211_06873</name>
</gene>